<dbReference type="AlphaFoldDB" id="A0A2I0WSX1"/>
<gene>
    <name evidence="1" type="ORF">MA16_Dca000101</name>
</gene>
<organism evidence="1 2">
    <name type="scientific">Dendrobium catenatum</name>
    <dbReference type="NCBI Taxonomy" id="906689"/>
    <lineage>
        <taxon>Eukaryota</taxon>
        <taxon>Viridiplantae</taxon>
        <taxon>Streptophyta</taxon>
        <taxon>Embryophyta</taxon>
        <taxon>Tracheophyta</taxon>
        <taxon>Spermatophyta</taxon>
        <taxon>Magnoliopsida</taxon>
        <taxon>Liliopsida</taxon>
        <taxon>Asparagales</taxon>
        <taxon>Orchidaceae</taxon>
        <taxon>Epidendroideae</taxon>
        <taxon>Malaxideae</taxon>
        <taxon>Dendrobiinae</taxon>
        <taxon>Dendrobium</taxon>
    </lineage>
</organism>
<keyword evidence="2" id="KW-1185">Reference proteome</keyword>
<accession>A0A2I0WSX1</accession>
<reference evidence="1 2" key="1">
    <citation type="journal article" date="2016" name="Sci. Rep.">
        <title>The Dendrobium catenatum Lindl. genome sequence provides insights into polysaccharide synthase, floral development and adaptive evolution.</title>
        <authorList>
            <person name="Zhang G.Q."/>
            <person name="Xu Q."/>
            <person name="Bian C."/>
            <person name="Tsai W.C."/>
            <person name="Yeh C.M."/>
            <person name="Liu K.W."/>
            <person name="Yoshida K."/>
            <person name="Zhang L.S."/>
            <person name="Chang S.B."/>
            <person name="Chen F."/>
            <person name="Shi Y."/>
            <person name="Su Y.Y."/>
            <person name="Zhang Y.Q."/>
            <person name="Chen L.J."/>
            <person name="Yin Y."/>
            <person name="Lin M."/>
            <person name="Huang H."/>
            <person name="Deng H."/>
            <person name="Wang Z.W."/>
            <person name="Zhu S.L."/>
            <person name="Zhao X."/>
            <person name="Deng C."/>
            <person name="Niu S.C."/>
            <person name="Huang J."/>
            <person name="Wang M."/>
            <person name="Liu G.H."/>
            <person name="Yang H.J."/>
            <person name="Xiao X.J."/>
            <person name="Hsiao Y.Y."/>
            <person name="Wu W.L."/>
            <person name="Chen Y.Y."/>
            <person name="Mitsuda N."/>
            <person name="Ohme-Takagi M."/>
            <person name="Luo Y.B."/>
            <person name="Van de Peer Y."/>
            <person name="Liu Z.J."/>
        </authorList>
    </citation>
    <scope>NUCLEOTIDE SEQUENCE [LARGE SCALE GENOMIC DNA]</scope>
    <source>
        <tissue evidence="1">The whole plant</tissue>
    </source>
</reference>
<sequence>MTYQNNFCQQSMINLLENQFESQQFVLNNDLNDNNNFDELATLLALEQKQSQNSSDSGAQINTDSVDVQSYSLEDHGGSNASNLAILSEFGNMDDTDELYVALCQFQY</sequence>
<name>A0A2I0WSX1_9ASPA</name>
<protein>
    <submittedName>
        <fullName evidence="1">Uncharacterized protein</fullName>
    </submittedName>
</protein>
<evidence type="ECO:0000313" key="2">
    <source>
        <dbReference type="Proteomes" id="UP000233837"/>
    </source>
</evidence>
<dbReference type="Proteomes" id="UP000233837">
    <property type="component" value="Unassembled WGS sequence"/>
</dbReference>
<proteinExistence type="predicted"/>
<evidence type="ECO:0000313" key="1">
    <source>
        <dbReference type="EMBL" id="PKU78758.1"/>
    </source>
</evidence>
<dbReference type="EMBL" id="KZ502442">
    <property type="protein sequence ID" value="PKU78758.1"/>
    <property type="molecule type" value="Genomic_DNA"/>
</dbReference>
<reference evidence="1 2" key="2">
    <citation type="journal article" date="2017" name="Nature">
        <title>The Apostasia genome and the evolution of orchids.</title>
        <authorList>
            <person name="Zhang G.Q."/>
            <person name="Liu K.W."/>
            <person name="Li Z."/>
            <person name="Lohaus R."/>
            <person name="Hsiao Y.Y."/>
            <person name="Niu S.C."/>
            <person name="Wang J.Y."/>
            <person name="Lin Y.C."/>
            <person name="Xu Q."/>
            <person name="Chen L.J."/>
            <person name="Yoshida K."/>
            <person name="Fujiwara S."/>
            <person name="Wang Z.W."/>
            <person name="Zhang Y.Q."/>
            <person name="Mitsuda N."/>
            <person name="Wang M."/>
            <person name="Liu G.H."/>
            <person name="Pecoraro L."/>
            <person name="Huang H.X."/>
            <person name="Xiao X.J."/>
            <person name="Lin M."/>
            <person name="Wu X.Y."/>
            <person name="Wu W.L."/>
            <person name="Chen Y.Y."/>
            <person name="Chang S.B."/>
            <person name="Sakamoto S."/>
            <person name="Ohme-Takagi M."/>
            <person name="Yagi M."/>
            <person name="Zeng S.J."/>
            <person name="Shen C.Y."/>
            <person name="Yeh C.M."/>
            <person name="Luo Y.B."/>
            <person name="Tsai W.C."/>
            <person name="Van de Peer Y."/>
            <person name="Liu Z.J."/>
        </authorList>
    </citation>
    <scope>NUCLEOTIDE SEQUENCE [LARGE SCALE GENOMIC DNA]</scope>
    <source>
        <tissue evidence="1">The whole plant</tissue>
    </source>
</reference>